<gene>
    <name evidence="1" type="ORF">IFR04_012971</name>
</gene>
<comment type="caution">
    <text evidence="1">The sequence shown here is derived from an EMBL/GenBank/DDBJ whole genome shotgun (WGS) entry which is preliminary data.</text>
</comment>
<sequence length="193" mass="20846">MSSTTVAKAAQVAQRVMPVHKKQTMQSTGIWERIRRALAVAPERSNGVPLKHFRNPPPGSNDPFSFEDPVTLPAGDIANNPYWKRDSRRSYPQLSFVTQGDVVGLLSVGSASTPKKELIGEAGTQALVQVKEEGEGGLAKYLEKEGKSATLAALGKDGLPPMPSGLSFKAGADKYNLTAENAYPEQYPCRTFQ</sequence>
<dbReference type="PANTHER" id="PTHR37325:SF1">
    <property type="entry name" value="OXIDOREDUCTASE 21 KDA SUBUNIT, PUTATIVE (AFU_ORTHOLOGUE AFUA_4G05910)-RELATED"/>
    <property type="match status" value="1"/>
</dbReference>
<evidence type="ECO:0008006" key="3">
    <source>
        <dbReference type="Google" id="ProtNLM"/>
    </source>
</evidence>
<dbReference type="AlphaFoldDB" id="A0A8H7W0Z6"/>
<accession>A0A8H7W0Z6</accession>
<reference evidence="1" key="1">
    <citation type="submission" date="2021-02" db="EMBL/GenBank/DDBJ databases">
        <title>Genome sequence Cadophora malorum strain M34.</title>
        <authorList>
            <person name="Stefanovic E."/>
            <person name="Vu D."/>
            <person name="Scully C."/>
            <person name="Dijksterhuis J."/>
            <person name="Roader J."/>
            <person name="Houbraken J."/>
        </authorList>
    </citation>
    <scope>NUCLEOTIDE SEQUENCE</scope>
    <source>
        <strain evidence="1">M34</strain>
    </source>
</reference>
<dbReference type="OrthoDB" id="2093493at2759"/>
<evidence type="ECO:0000313" key="2">
    <source>
        <dbReference type="Proteomes" id="UP000664132"/>
    </source>
</evidence>
<name>A0A8H7W0Z6_9HELO</name>
<dbReference type="PANTHER" id="PTHR37325">
    <property type="entry name" value="OXIDOREDUCTASE 21 KDA SUBUNIT, PUTATIVE (AFU_ORTHOLOGUE AFUA_4G05910)-RELATED"/>
    <property type="match status" value="1"/>
</dbReference>
<proteinExistence type="predicted"/>
<organism evidence="1 2">
    <name type="scientific">Cadophora malorum</name>
    <dbReference type="NCBI Taxonomy" id="108018"/>
    <lineage>
        <taxon>Eukaryota</taxon>
        <taxon>Fungi</taxon>
        <taxon>Dikarya</taxon>
        <taxon>Ascomycota</taxon>
        <taxon>Pezizomycotina</taxon>
        <taxon>Leotiomycetes</taxon>
        <taxon>Helotiales</taxon>
        <taxon>Ploettnerulaceae</taxon>
        <taxon>Cadophora</taxon>
    </lineage>
</organism>
<dbReference type="Proteomes" id="UP000664132">
    <property type="component" value="Unassembled WGS sequence"/>
</dbReference>
<evidence type="ECO:0000313" key="1">
    <source>
        <dbReference type="EMBL" id="KAG4413876.1"/>
    </source>
</evidence>
<dbReference type="EMBL" id="JAFJYH010000291">
    <property type="protein sequence ID" value="KAG4413876.1"/>
    <property type="molecule type" value="Genomic_DNA"/>
</dbReference>
<keyword evidence="2" id="KW-1185">Reference proteome</keyword>
<dbReference type="PIRSF" id="PIRSF022976">
    <property type="entry name" value="NADH_Oxi_21kDa"/>
    <property type="match status" value="1"/>
</dbReference>
<dbReference type="InterPro" id="IPR016813">
    <property type="entry name" value="NADH_Ub_cplx-1_21kDa"/>
</dbReference>
<protein>
    <recommendedName>
        <fullName evidence="3">NADH-ubiquinone oxidoreductase 21.3 kDa subunit</fullName>
    </recommendedName>
</protein>
<dbReference type="CDD" id="cd22849">
    <property type="entry name" value="NuzM"/>
    <property type="match status" value="1"/>
</dbReference>